<evidence type="ECO:0000256" key="7">
    <source>
        <dbReference type="ARBA" id="ARBA00022989"/>
    </source>
</evidence>
<evidence type="ECO:0000256" key="3">
    <source>
        <dbReference type="ARBA" id="ARBA00022448"/>
    </source>
</evidence>
<evidence type="ECO:0000256" key="1">
    <source>
        <dbReference type="ARBA" id="ARBA00004448"/>
    </source>
</evidence>
<sequence length="176" mass="19221">MALAMMLRSTCRNAAVPSLMLRNAARISSFAVRPALQKSLLVTPVQLLKQTTPALRPIVQNQIIRHSHSHVTLWKVEKLVALAILFGCIPLMTLLPGKAMEAVFAAVAVAHTHWGWESIVCDYVRAVVFGRFIAKAAIIATYMFSAGLLAGLLNFIYNDIGIVATVKKIWAIEGAK</sequence>
<feature type="transmembrane region" description="Helical" evidence="12">
    <location>
        <begin position="136"/>
        <end position="157"/>
    </location>
</feature>
<comment type="function">
    <text evidence="12">Membrane-anchoring subunit of succinate dehydrogenase (SDH) that is involved in complex II of the mitochondrial electron transport chain and is responsible for transferring electrons from succinate to ubiquinone (coenzyme Q).</text>
</comment>
<keyword evidence="3 12" id="KW-0813">Transport</keyword>
<dbReference type="EMBL" id="UFQT01000205">
    <property type="protein sequence ID" value="SSX21710.1"/>
    <property type="molecule type" value="Genomic_DNA"/>
</dbReference>
<accession>A0A336LV43</accession>
<keyword evidence="12" id="KW-0249">Electron transport</keyword>
<feature type="binding site" evidence="10">
    <location>
        <position position="123"/>
    </location>
    <ligand>
        <name>a ubiquinone</name>
        <dbReference type="ChEBI" id="CHEBI:16389"/>
        <note>ligand shared with IP/SDHB</note>
    </ligand>
</feature>
<name>A0A336LV43_CULSO</name>
<dbReference type="GO" id="GO:0020037">
    <property type="term" value="F:heme binding"/>
    <property type="evidence" value="ECO:0007669"/>
    <property type="project" value="TreeGrafter"/>
</dbReference>
<keyword evidence="11 12" id="KW-0479">Metal-binding</keyword>
<comment type="subcellular location">
    <subcellularLocation>
        <location evidence="1 12">Mitochondrion inner membrane</location>
        <topology evidence="1 12">Multi-pass membrane protein</topology>
    </subcellularLocation>
</comment>
<dbReference type="GO" id="GO:0006121">
    <property type="term" value="P:mitochondrial electron transport, succinate to ubiquinone"/>
    <property type="evidence" value="ECO:0007669"/>
    <property type="project" value="TreeGrafter"/>
</dbReference>
<dbReference type="GO" id="GO:0005743">
    <property type="term" value="C:mitochondrial inner membrane"/>
    <property type="evidence" value="ECO:0007669"/>
    <property type="project" value="UniProtKB-SubCell"/>
</dbReference>
<dbReference type="AlphaFoldDB" id="A0A336LV43"/>
<comment type="similarity">
    <text evidence="2 12">Belongs to the CybS family.</text>
</comment>
<keyword evidence="12" id="KW-0816">Tricarboxylic acid cycle</keyword>
<keyword evidence="9 12" id="KW-0472">Membrane</keyword>
<dbReference type="GO" id="GO:0006099">
    <property type="term" value="P:tricarboxylic acid cycle"/>
    <property type="evidence" value="ECO:0007669"/>
    <property type="project" value="UniProtKB-KW"/>
</dbReference>
<keyword evidence="6 12" id="KW-0809">Transit peptide</keyword>
<comment type="caution">
    <text evidence="12">Lacks conserved residue(s) required for the propagation of feature annotation.</text>
</comment>
<reference evidence="13" key="1">
    <citation type="submission" date="2018-07" db="EMBL/GenBank/DDBJ databases">
        <authorList>
            <person name="Quirk P.G."/>
            <person name="Krulwich T.A."/>
        </authorList>
    </citation>
    <scope>NUCLEOTIDE SEQUENCE</scope>
</reference>
<dbReference type="VEuPathDB" id="VectorBase:CSON005133"/>
<dbReference type="GO" id="GO:0046872">
    <property type="term" value="F:metal ion binding"/>
    <property type="evidence" value="ECO:0007669"/>
    <property type="project" value="UniProtKB-KW"/>
</dbReference>
<evidence type="ECO:0000256" key="10">
    <source>
        <dbReference type="PIRSR" id="PIRSR607992-1"/>
    </source>
</evidence>
<keyword evidence="7 12" id="KW-1133">Transmembrane helix</keyword>
<keyword evidence="8 12" id="KW-0496">Mitochondrion</keyword>
<feature type="binding site" description="axial binding residue" evidence="11">
    <location>
        <position position="111"/>
    </location>
    <ligand>
        <name>heme b</name>
        <dbReference type="ChEBI" id="CHEBI:60344"/>
        <note>ligand shared with SDHC</note>
    </ligand>
    <ligandPart>
        <name>Fe</name>
        <dbReference type="ChEBI" id="CHEBI:18248"/>
    </ligandPart>
</feature>
<dbReference type="GO" id="GO:0048039">
    <property type="term" value="F:ubiquinone binding"/>
    <property type="evidence" value="ECO:0007669"/>
    <property type="project" value="TreeGrafter"/>
</dbReference>
<evidence type="ECO:0000256" key="12">
    <source>
        <dbReference type="RuleBase" id="RU364031"/>
    </source>
</evidence>
<evidence type="ECO:0000256" key="2">
    <source>
        <dbReference type="ARBA" id="ARBA00007294"/>
    </source>
</evidence>
<evidence type="ECO:0000313" key="13">
    <source>
        <dbReference type="EMBL" id="SSX21710.1"/>
    </source>
</evidence>
<dbReference type="InterPro" id="IPR007992">
    <property type="entry name" value="CybS"/>
</dbReference>
<dbReference type="OMA" id="IWIFERV"/>
<keyword evidence="11" id="KW-0408">Iron</keyword>
<organism evidence="13">
    <name type="scientific">Culicoides sonorensis</name>
    <name type="common">Biting midge</name>
    <dbReference type="NCBI Taxonomy" id="179676"/>
    <lineage>
        <taxon>Eukaryota</taxon>
        <taxon>Metazoa</taxon>
        <taxon>Ecdysozoa</taxon>
        <taxon>Arthropoda</taxon>
        <taxon>Hexapoda</taxon>
        <taxon>Insecta</taxon>
        <taxon>Pterygota</taxon>
        <taxon>Neoptera</taxon>
        <taxon>Endopterygota</taxon>
        <taxon>Diptera</taxon>
        <taxon>Nematocera</taxon>
        <taxon>Chironomoidea</taxon>
        <taxon>Ceratopogonidae</taxon>
        <taxon>Ceratopogoninae</taxon>
        <taxon>Culicoides</taxon>
        <taxon>Monoculicoides</taxon>
    </lineage>
</organism>
<dbReference type="PANTHER" id="PTHR13337:SF2">
    <property type="entry name" value="SUCCINATE DEHYDROGENASE [UBIQUINONE] CYTOCHROME B SMALL SUBUNIT, MITOCHONDRIAL"/>
    <property type="match status" value="1"/>
</dbReference>
<evidence type="ECO:0000256" key="5">
    <source>
        <dbReference type="ARBA" id="ARBA00022792"/>
    </source>
</evidence>
<evidence type="ECO:0000256" key="9">
    <source>
        <dbReference type="ARBA" id="ARBA00023136"/>
    </source>
</evidence>
<evidence type="ECO:0000256" key="11">
    <source>
        <dbReference type="PIRSR" id="PIRSR607992-2"/>
    </source>
</evidence>
<dbReference type="Pfam" id="PF05328">
    <property type="entry name" value="CybS"/>
    <property type="match status" value="1"/>
</dbReference>
<evidence type="ECO:0000256" key="4">
    <source>
        <dbReference type="ARBA" id="ARBA00022692"/>
    </source>
</evidence>
<feature type="transmembrane region" description="Helical" evidence="12">
    <location>
        <begin position="79"/>
        <end position="97"/>
    </location>
</feature>
<keyword evidence="12" id="KW-0349">Heme</keyword>
<protein>
    <recommendedName>
        <fullName evidence="12">Succinate dehydrogenase [ubiquinone] cytochrome b small subunit</fullName>
    </recommendedName>
</protein>
<keyword evidence="5 12" id="KW-0999">Mitochondrion inner membrane</keyword>
<dbReference type="Gene3D" id="1.20.1300.10">
    <property type="entry name" value="Fumarate reductase/succinate dehydrogenase, transmembrane subunit"/>
    <property type="match status" value="1"/>
</dbReference>
<evidence type="ECO:0000256" key="8">
    <source>
        <dbReference type="ARBA" id="ARBA00023128"/>
    </source>
</evidence>
<keyword evidence="4 12" id="KW-0812">Transmembrane</keyword>
<proteinExistence type="inferred from homology"/>
<dbReference type="PANTHER" id="PTHR13337">
    <property type="entry name" value="SUCCINATE DEHYDROGENASE"/>
    <property type="match status" value="1"/>
</dbReference>
<gene>
    <name evidence="13" type="primary">CSON005133</name>
</gene>
<evidence type="ECO:0000256" key="6">
    <source>
        <dbReference type="ARBA" id="ARBA00022946"/>
    </source>
</evidence>
<dbReference type="InterPro" id="IPR034804">
    <property type="entry name" value="SQR/QFR_C/D"/>
</dbReference>